<reference evidence="6" key="2">
    <citation type="submission" date="2013-12" db="EMBL/GenBank/DDBJ databases">
        <authorList>
            <person name="Yu Y."/>
            <person name="Lee S."/>
            <person name="de Baynast K."/>
            <person name="Wissotski M."/>
            <person name="Liu L."/>
            <person name="Talag J."/>
            <person name="Goicoechea J."/>
            <person name="Angelova A."/>
            <person name="Jetty R."/>
            <person name="Kudrna D."/>
            <person name="Golser W."/>
            <person name="Rivera L."/>
            <person name="Zhang J."/>
            <person name="Wing R."/>
        </authorList>
    </citation>
    <scope>NUCLEOTIDE SEQUENCE</scope>
</reference>
<dbReference type="Gene3D" id="2.30.39.10">
    <property type="entry name" value="Alpha-1-antitrypsin, domain 1"/>
    <property type="match status" value="3"/>
</dbReference>
<comment type="similarity">
    <text evidence="1 2">Belongs to the serpin family.</text>
</comment>
<dbReference type="Pfam" id="PF00079">
    <property type="entry name" value="Serpin"/>
    <property type="match status" value="3"/>
</dbReference>
<keyword evidence="6" id="KW-1185">Reference proteome</keyword>
<dbReference type="InterPro" id="IPR042185">
    <property type="entry name" value="Serpin_sf_2"/>
</dbReference>
<accession>A0A0D9XQK6</accession>
<name>A0A0D9XQK6_9ORYZ</name>
<reference evidence="5 6" key="1">
    <citation type="submission" date="2012-08" db="EMBL/GenBank/DDBJ databases">
        <title>Oryza genome evolution.</title>
        <authorList>
            <person name="Wing R.A."/>
        </authorList>
    </citation>
    <scope>NUCLEOTIDE SEQUENCE</scope>
</reference>
<dbReference type="STRING" id="77586.A0A0D9XQK6"/>
<evidence type="ECO:0000256" key="3">
    <source>
        <dbReference type="SAM" id="MobiDB-lite"/>
    </source>
</evidence>
<dbReference type="GO" id="GO:0005615">
    <property type="term" value="C:extracellular space"/>
    <property type="evidence" value="ECO:0007669"/>
    <property type="project" value="InterPro"/>
</dbReference>
<dbReference type="eggNOG" id="KOG2392">
    <property type="taxonomic scope" value="Eukaryota"/>
</dbReference>
<evidence type="ECO:0000256" key="2">
    <source>
        <dbReference type="RuleBase" id="RU000411"/>
    </source>
</evidence>
<dbReference type="PANTHER" id="PTHR11461:SF313">
    <property type="entry name" value="SERPIN-Z5-RELATED"/>
    <property type="match status" value="1"/>
</dbReference>
<feature type="domain" description="Serpin" evidence="4">
    <location>
        <begin position="224"/>
        <end position="600"/>
    </location>
</feature>
<dbReference type="InterPro" id="IPR036186">
    <property type="entry name" value="Serpin_sf"/>
</dbReference>
<proteinExistence type="inferred from homology"/>
<protein>
    <recommendedName>
        <fullName evidence="4">Serpin domain-containing protein</fullName>
    </recommendedName>
</protein>
<evidence type="ECO:0000259" key="4">
    <source>
        <dbReference type="SMART" id="SM00093"/>
    </source>
</evidence>
<evidence type="ECO:0000256" key="1">
    <source>
        <dbReference type="ARBA" id="ARBA00009500"/>
    </source>
</evidence>
<organism evidence="5 6">
    <name type="scientific">Leersia perrieri</name>
    <dbReference type="NCBI Taxonomy" id="77586"/>
    <lineage>
        <taxon>Eukaryota</taxon>
        <taxon>Viridiplantae</taxon>
        <taxon>Streptophyta</taxon>
        <taxon>Embryophyta</taxon>
        <taxon>Tracheophyta</taxon>
        <taxon>Spermatophyta</taxon>
        <taxon>Magnoliopsida</taxon>
        <taxon>Liliopsida</taxon>
        <taxon>Poales</taxon>
        <taxon>Poaceae</taxon>
        <taxon>BOP clade</taxon>
        <taxon>Oryzoideae</taxon>
        <taxon>Oryzeae</taxon>
        <taxon>Oryzinae</taxon>
        <taxon>Leersia</taxon>
    </lineage>
</organism>
<feature type="compositionally biased region" description="Acidic residues" evidence="3">
    <location>
        <begin position="609"/>
        <end position="620"/>
    </location>
</feature>
<dbReference type="CDD" id="cd02043">
    <property type="entry name" value="serpinP_plants"/>
    <property type="match status" value="1"/>
</dbReference>
<reference evidence="5" key="3">
    <citation type="submission" date="2015-04" db="UniProtKB">
        <authorList>
            <consortium name="EnsemblPlants"/>
        </authorList>
    </citation>
    <scope>IDENTIFICATION</scope>
</reference>
<dbReference type="Gene3D" id="3.30.497.10">
    <property type="entry name" value="Antithrombin, subunit I, domain 2"/>
    <property type="match status" value="3"/>
</dbReference>
<dbReference type="EnsemblPlants" id="LPERR11G06760.1">
    <property type="protein sequence ID" value="LPERR11G06760.1"/>
    <property type="gene ID" value="LPERR11G06760"/>
</dbReference>
<dbReference type="Proteomes" id="UP000032180">
    <property type="component" value="Chromosome 11"/>
</dbReference>
<dbReference type="InterPro" id="IPR000215">
    <property type="entry name" value="Serpin_fam"/>
</dbReference>
<dbReference type="SMART" id="SM00093">
    <property type="entry name" value="SERPIN"/>
    <property type="match status" value="2"/>
</dbReference>
<dbReference type="InterPro" id="IPR023796">
    <property type="entry name" value="Serpin_dom"/>
</dbReference>
<evidence type="ECO:0000313" key="6">
    <source>
        <dbReference type="Proteomes" id="UP000032180"/>
    </source>
</evidence>
<feature type="region of interest" description="Disordered" evidence="3">
    <location>
        <begin position="604"/>
        <end position="623"/>
    </location>
</feature>
<evidence type="ECO:0000313" key="5">
    <source>
        <dbReference type="EnsemblPlants" id="LPERR11G06760.1"/>
    </source>
</evidence>
<dbReference type="Gramene" id="LPERR11G06760.1">
    <property type="protein sequence ID" value="LPERR11G06760.1"/>
    <property type="gene ID" value="LPERR11G06760"/>
</dbReference>
<dbReference type="GO" id="GO:0004867">
    <property type="term" value="F:serine-type endopeptidase inhibitor activity"/>
    <property type="evidence" value="ECO:0007669"/>
    <property type="project" value="UniProtKB-KW"/>
</dbReference>
<dbReference type="SUPFAM" id="SSF56574">
    <property type="entry name" value="Serpins"/>
    <property type="match status" value="3"/>
</dbReference>
<dbReference type="HOGENOM" id="CLU_294308_0_0_1"/>
<feature type="domain" description="Serpin" evidence="4">
    <location>
        <begin position="656"/>
        <end position="1043"/>
    </location>
</feature>
<dbReference type="PANTHER" id="PTHR11461">
    <property type="entry name" value="SERINE PROTEASE INHIBITOR, SERPIN"/>
    <property type="match status" value="1"/>
</dbReference>
<dbReference type="InterPro" id="IPR042178">
    <property type="entry name" value="Serpin_sf_1"/>
</dbReference>
<dbReference type="AlphaFoldDB" id="A0A0D9XQK6"/>
<sequence length="1091" mass="117304">MSIGIRSNGKVPESDPVRIQAQPKDCIECAGGGITTLSLRLAKQLAGLPNERDGLSSLVDRMAAAGGEGFLREHTPDRRVEVGEFRIPKFKLSFGGSIKSVLEGIGVEAVFDPSRADLADVLEVDNSGDPRLYASDVYHKALIEVEEEGRNRGGRCHHDCSLRRRYICRRGWTSSLTIHPFAFFVVEESSGAVLFGGHRKASKKKSRAGEELPPCAAGLTSLALRLARTIQPKPAANGNLVFSPLSVYAAIALVAAGAAGDTLAELLATLGIASLDELDAALVGRLAAAADDLTFSSAVWHDATRASLTPAFRLAAFRSFNADTRAMDMRSREAVLEINAWVNDATNGLIESMIEDEKLPDDADVIVTNAIYFKGKWETPFKKRHTVTDKFHRLAGAGAVDARFMRDVSHCPRQHYIACHDGFKVLRLPYAAGAASPPPSIFSMCIFLPDSRDGLFDLLDTMTSSSSTHQFLQSKMPTKTVRVGEFMLPKFKLTFSDDIAGVLRGLGLNVTFTNGDFSNMVVEDGSGRKLTTNSVVHKAVIEVNKEGTEAAASTGGSLCTACPMRRPPVLVDFVADHPFAFFVVEETSGAVVFAGYVVDPSSSSLPALGEEDGGDDDDPQVDATMESTSTTANIFASFFCPAASPPPCPGLTELALRLARTIPPHDAADGNLVFSPLSVYAALALLAAGAAGDSLAELLAVLGSTSPDELTGIVRRHAGHALADQSGTGGPRVSFVSGVWHDKTRTLTPSFRNAAVKSFMAETRAADFRTKPGEAAKQINEWAKKATNNLIENIIDGGGGFSPETDIILANAIYFKGKWEDPFKKSLTITDKFHRLDGADAVDARFMCGSRHESHHIACHDGFKVLRLPYAAGGRQSSPAPSSIFSMCIFLPDEHDGLFDLLDKMASTPGFLQSKLPMTVVEVGKLMLPKFKLTFSGDMAGILHGLGLESTFTKNADLSKMVVDDGSGRRLTMNSVVHKAVIEVNEKGTKAAATAMEEMCSMDVLNPPPERVLVDFVADHPFAFFIIEETSGAVVFAGHVLDPSSTAGDLDDDDDDDDEDQHVGLMGCLRRILDRCCLAFFGFRSFVKFFF</sequence>